<name>A0A8S4G4L8_PLUXY</name>
<evidence type="ECO:0000256" key="1">
    <source>
        <dbReference type="SAM" id="MobiDB-lite"/>
    </source>
</evidence>
<organism evidence="2 3">
    <name type="scientific">Plutella xylostella</name>
    <name type="common">Diamondback moth</name>
    <name type="synonym">Plutella maculipennis</name>
    <dbReference type="NCBI Taxonomy" id="51655"/>
    <lineage>
        <taxon>Eukaryota</taxon>
        <taxon>Metazoa</taxon>
        <taxon>Ecdysozoa</taxon>
        <taxon>Arthropoda</taxon>
        <taxon>Hexapoda</taxon>
        <taxon>Insecta</taxon>
        <taxon>Pterygota</taxon>
        <taxon>Neoptera</taxon>
        <taxon>Endopterygota</taxon>
        <taxon>Lepidoptera</taxon>
        <taxon>Glossata</taxon>
        <taxon>Ditrysia</taxon>
        <taxon>Yponomeutoidea</taxon>
        <taxon>Plutellidae</taxon>
        <taxon>Plutella</taxon>
    </lineage>
</organism>
<feature type="region of interest" description="Disordered" evidence="1">
    <location>
        <begin position="70"/>
        <end position="91"/>
    </location>
</feature>
<comment type="caution">
    <text evidence="2">The sequence shown here is derived from an EMBL/GenBank/DDBJ whole genome shotgun (WGS) entry which is preliminary data.</text>
</comment>
<keyword evidence="3" id="KW-1185">Reference proteome</keyword>
<dbReference type="AlphaFoldDB" id="A0A8S4G4L8"/>
<accession>A0A8S4G4L8</accession>
<sequence length="91" mass="9401">MQECGVRGPVLAWFQAYLSGRSMMTAVAGCTGSQARIKYGVPTGSVYGPVRWSVARTGQGAARGGRAGAAAAEWRGAPPGTHAASRDYILT</sequence>
<proteinExistence type="predicted"/>
<reference evidence="2" key="1">
    <citation type="submission" date="2020-11" db="EMBL/GenBank/DDBJ databases">
        <authorList>
            <person name="Whiteford S."/>
        </authorList>
    </citation>
    <scope>NUCLEOTIDE SEQUENCE</scope>
</reference>
<gene>
    <name evidence="2" type="ORF">PLXY2_LOCUS13453</name>
</gene>
<dbReference type="EMBL" id="CAJHNJ030000097">
    <property type="protein sequence ID" value="CAG9135209.1"/>
    <property type="molecule type" value="Genomic_DNA"/>
</dbReference>
<evidence type="ECO:0000313" key="2">
    <source>
        <dbReference type="EMBL" id="CAG9135209.1"/>
    </source>
</evidence>
<protein>
    <submittedName>
        <fullName evidence="2">(diamondback moth) hypothetical protein</fullName>
    </submittedName>
</protein>
<evidence type="ECO:0000313" key="3">
    <source>
        <dbReference type="Proteomes" id="UP000653454"/>
    </source>
</evidence>
<dbReference type="Proteomes" id="UP000653454">
    <property type="component" value="Unassembled WGS sequence"/>
</dbReference>